<name>A0A931N5M1_9NOCA</name>
<gene>
    <name evidence="1" type="ORF">IT779_21230</name>
</gene>
<organism evidence="1 2">
    <name type="scientific">Nocardia bovistercoris</name>
    <dbReference type="NCBI Taxonomy" id="2785916"/>
    <lineage>
        <taxon>Bacteria</taxon>
        <taxon>Bacillati</taxon>
        <taxon>Actinomycetota</taxon>
        <taxon>Actinomycetes</taxon>
        <taxon>Mycobacteriales</taxon>
        <taxon>Nocardiaceae</taxon>
        <taxon>Nocardia</taxon>
    </lineage>
</organism>
<sequence length="243" mass="26704">MAVSPEVVALIRDLRRVPELFAQLDVTITRTDVTVRPGGGGGHGSGHDRPLILNDRASEARRRLLLVLRRAATLAPYAPTALSARDAATRVLHEVLPATLGQPWCREWVKTLSRALTAAWGAVDLPSERTFAGRCQECGTPVTTSGRLGVVECPECGSDHDARQHRDWMVEAAHDRTGTAVELARLLPEFEGAHVRADTIRKWHQRGLLFGCLEERGTTFRIGDVLALHRARRPVTRAVRLAA</sequence>
<evidence type="ECO:0000313" key="2">
    <source>
        <dbReference type="Proteomes" id="UP000655751"/>
    </source>
</evidence>
<evidence type="ECO:0000313" key="1">
    <source>
        <dbReference type="EMBL" id="MBH0778808.1"/>
    </source>
</evidence>
<dbReference type="Proteomes" id="UP000655751">
    <property type="component" value="Unassembled WGS sequence"/>
</dbReference>
<accession>A0A931N5M1</accession>
<comment type="caution">
    <text evidence="1">The sequence shown here is derived from an EMBL/GenBank/DDBJ whole genome shotgun (WGS) entry which is preliminary data.</text>
</comment>
<dbReference type="AlphaFoldDB" id="A0A931N5M1"/>
<reference evidence="1" key="1">
    <citation type="submission" date="2020-11" db="EMBL/GenBank/DDBJ databases">
        <title>Nocardia NEAU-351.nov., a novel actinomycete isolated from the cow dung.</title>
        <authorList>
            <person name="Zhang X."/>
        </authorList>
    </citation>
    <scope>NUCLEOTIDE SEQUENCE</scope>
    <source>
        <strain evidence="1">NEAU-351</strain>
    </source>
</reference>
<dbReference type="EMBL" id="JADMLG010000008">
    <property type="protein sequence ID" value="MBH0778808.1"/>
    <property type="molecule type" value="Genomic_DNA"/>
</dbReference>
<proteinExistence type="predicted"/>
<protein>
    <submittedName>
        <fullName evidence="1">Uncharacterized protein</fullName>
    </submittedName>
</protein>
<dbReference type="RefSeq" id="WP_196151102.1">
    <property type="nucleotide sequence ID" value="NZ_JADMLG010000008.1"/>
</dbReference>
<keyword evidence="2" id="KW-1185">Reference proteome</keyword>